<accession>A0AAV2F407</accession>
<proteinExistence type="predicted"/>
<dbReference type="EMBL" id="OZ034819">
    <property type="protein sequence ID" value="CAL1392713.1"/>
    <property type="molecule type" value="Genomic_DNA"/>
</dbReference>
<feature type="compositionally biased region" description="Polar residues" evidence="1">
    <location>
        <begin position="14"/>
        <end position="23"/>
    </location>
</feature>
<evidence type="ECO:0000256" key="1">
    <source>
        <dbReference type="SAM" id="MobiDB-lite"/>
    </source>
</evidence>
<name>A0AAV2F407_9ROSI</name>
<reference evidence="2 3" key="1">
    <citation type="submission" date="2024-04" db="EMBL/GenBank/DDBJ databases">
        <authorList>
            <person name="Fracassetti M."/>
        </authorList>
    </citation>
    <scope>NUCLEOTIDE SEQUENCE [LARGE SCALE GENOMIC DNA]</scope>
</reference>
<sequence>MEKSVGWEVGNPKNPATTPSEGTATLRLSAKKLDERGTSSMMLTKATVDELGEWGMKQILSRSREADLGDERLSTVESA</sequence>
<feature type="region of interest" description="Disordered" evidence="1">
    <location>
        <begin position="1"/>
        <end position="25"/>
    </location>
</feature>
<dbReference type="Proteomes" id="UP001497516">
    <property type="component" value="Chromosome 6"/>
</dbReference>
<evidence type="ECO:0000313" key="2">
    <source>
        <dbReference type="EMBL" id="CAL1392713.1"/>
    </source>
</evidence>
<protein>
    <submittedName>
        <fullName evidence="2">Uncharacterized protein</fullName>
    </submittedName>
</protein>
<dbReference type="AlphaFoldDB" id="A0AAV2F407"/>
<evidence type="ECO:0000313" key="3">
    <source>
        <dbReference type="Proteomes" id="UP001497516"/>
    </source>
</evidence>
<gene>
    <name evidence="2" type="ORF">LTRI10_LOCUS33337</name>
</gene>
<organism evidence="2 3">
    <name type="scientific">Linum trigynum</name>
    <dbReference type="NCBI Taxonomy" id="586398"/>
    <lineage>
        <taxon>Eukaryota</taxon>
        <taxon>Viridiplantae</taxon>
        <taxon>Streptophyta</taxon>
        <taxon>Embryophyta</taxon>
        <taxon>Tracheophyta</taxon>
        <taxon>Spermatophyta</taxon>
        <taxon>Magnoliopsida</taxon>
        <taxon>eudicotyledons</taxon>
        <taxon>Gunneridae</taxon>
        <taxon>Pentapetalae</taxon>
        <taxon>rosids</taxon>
        <taxon>fabids</taxon>
        <taxon>Malpighiales</taxon>
        <taxon>Linaceae</taxon>
        <taxon>Linum</taxon>
    </lineage>
</organism>
<keyword evidence="3" id="KW-1185">Reference proteome</keyword>